<dbReference type="Proteomes" id="UP000287470">
    <property type="component" value="Unassembled WGS sequence"/>
</dbReference>
<reference evidence="1 2" key="1">
    <citation type="submission" date="2018-09" db="EMBL/GenBank/DDBJ databases">
        <title>Characterization of the phylogenetic diversity of five novel species belonging to the genus Bifidobacterium.</title>
        <authorList>
            <person name="Lugli G.A."/>
            <person name="Duranti S."/>
            <person name="Milani C."/>
        </authorList>
    </citation>
    <scope>NUCLEOTIDE SEQUENCE [LARGE SCALE GENOMIC DNA]</scope>
    <source>
        <strain evidence="1 2">2033B</strain>
    </source>
</reference>
<organism evidence="1 2">
    <name type="scientific">Bifidobacterium samirii</name>
    <dbReference type="NCBI Taxonomy" id="2306974"/>
    <lineage>
        <taxon>Bacteria</taxon>
        <taxon>Bacillati</taxon>
        <taxon>Actinomycetota</taxon>
        <taxon>Actinomycetes</taxon>
        <taxon>Bifidobacteriales</taxon>
        <taxon>Bifidobacteriaceae</taxon>
        <taxon>Bifidobacterium</taxon>
    </lineage>
</organism>
<evidence type="ECO:0000313" key="1">
    <source>
        <dbReference type="EMBL" id="RSX57282.1"/>
    </source>
</evidence>
<protein>
    <submittedName>
        <fullName evidence="1">Uncharacterized protein</fullName>
    </submittedName>
</protein>
<name>A0A430FUZ0_9BIFI</name>
<evidence type="ECO:0000313" key="2">
    <source>
        <dbReference type="Proteomes" id="UP000287470"/>
    </source>
</evidence>
<gene>
    <name evidence="1" type="ORF">D2E24_0875</name>
</gene>
<comment type="caution">
    <text evidence="1">The sequence shown here is derived from an EMBL/GenBank/DDBJ whole genome shotgun (WGS) entry which is preliminary data.</text>
</comment>
<accession>A0A430FUZ0</accession>
<dbReference type="EMBL" id="QXGK01000006">
    <property type="protein sequence ID" value="RSX57282.1"/>
    <property type="molecule type" value="Genomic_DNA"/>
</dbReference>
<sequence>MAKEMRLFAVHFATISGNSLPMRRELTLPSRSS</sequence>
<proteinExistence type="predicted"/>
<keyword evidence="2" id="KW-1185">Reference proteome</keyword>
<dbReference type="AlphaFoldDB" id="A0A430FUZ0"/>